<reference evidence="1 2" key="1">
    <citation type="submission" date="2014-08" db="EMBL/GenBank/DDBJ databases">
        <title>Comparative genomics of the Paenibacillus odorifer group.</title>
        <authorList>
            <person name="den Bakker H.C."/>
            <person name="Tsai Y.-C."/>
            <person name="Martin N."/>
            <person name="Korlach J."/>
            <person name="Wiedmann M."/>
        </authorList>
    </citation>
    <scope>NUCLEOTIDE SEQUENCE [LARGE SCALE GENOMIC DNA]</scope>
    <source>
        <strain evidence="1 2">DSM 1735</strain>
    </source>
</reference>
<dbReference type="OrthoDB" id="2085833at2"/>
<name>A0A089HH43_PAEDU</name>
<dbReference type="RefSeq" id="WP_042205206.1">
    <property type="nucleotide sequence ID" value="NZ_CP009288.1"/>
</dbReference>
<keyword evidence="2" id="KW-1185">Reference proteome</keyword>
<dbReference type="eggNOG" id="ENOG502ZXMR">
    <property type="taxonomic scope" value="Bacteria"/>
</dbReference>
<dbReference type="EMBL" id="CP009288">
    <property type="protein sequence ID" value="AIQ11281.1"/>
    <property type="molecule type" value="Genomic_DNA"/>
</dbReference>
<evidence type="ECO:0000313" key="2">
    <source>
        <dbReference type="Proteomes" id="UP000029409"/>
    </source>
</evidence>
<sequence>MYLTKTVERINNIQWDVVGKSTSRADVDLGYEFLRRLAHFFKEQSLKILPPLLANIAKLLGDNEEEVAISDYCNSEVIQFLGGNIYIKKIVEYYIQLSKYADKYPDASKYLSVYEPLIKIFERGGLYILRPRSLDVIDGGHIPLNNWYENFVDMEPIDISNL</sequence>
<proteinExistence type="predicted"/>
<dbReference type="Proteomes" id="UP000029409">
    <property type="component" value="Chromosome"/>
</dbReference>
<dbReference type="KEGG" id="pdu:PDUR_04185"/>
<protein>
    <submittedName>
        <fullName evidence="1">Uncharacterized protein</fullName>
    </submittedName>
</protein>
<accession>A0A089HH43</accession>
<dbReference type="AlphaFoldDB" id="A0A089HH43"/>
<gene>
    <name evidence="1" type="ORF">PDUR_04185</name>
</gene>
<organism evidence="1 2">
    <name type="scientific">Paenibacillus durus</name>
    <name type="common">Paenibacillus azotofixans</name>
    <dbReference type="NCBI Taxonomy" id="44251"/>
    <lineage>
        <taxon>Bacteria</taxon>
        <taxon>Bacillati</taxon>
        <taxon>Bacillota</taxon>
        <taxon>Bacilli</taxon>
        <taxon>Bacillales</taxon>
        <taxon>Paenibacillaceae</taxon>
        <taxon>Paenibacillus</taxon>
    </lineage>
</organism>
<evidence type="ECO:0000313" key="1">
    <source>
        <dbReference type="EMBL" id="AIQ11281.1"/>
    </source>
</evidence>